<dbReference type="InterPro" id="IPR050251">
    <property type="entry name" value="HpcH-HpaI_aldolase"/>
</dbReference>
<dbReference type="RefSeq" id="WP_308452794.1">
    <property type="nucleotide sequence ID" value="NZ_JAJEQR010000007.1"/>
</dbReference>
<keyword evidence="6" id="KW-1185">Reference proteome</keyword>
<evidence type="ECO:0000313" key="6">
    <source>
        <dbReference type="Proteomes" id="UP001198182"/>
    </source>
</evidence>
<evidence type="ECO:0000313" key="5">
    <source>
        <dbReference type="EMBL" id="MCC2230087.1"/>
    </source>
</evidence>
<comment type="caution">
    <text evidence="5">The sequence shown here is derived from an EMBL/GenBank/DDBJ whole genome shotgun (WGS) entry which is preliminary data.</text>
</comment>
<dbReference type="InterPro" id="IPR040442">
    <property type="entry name" value="Pyrv_kinase-like_dom_sf"/>
</dbReference>
<keyword evidence="3" id="KW-0456">Lyase</keyword>
<name>A0AAE3E7S8_9FIRM</name>
<dbReference type="InterPro" id="IPR005000">
    <property type="entry name" value="Aldolase/citrate-lyase_domain"/>
</dbReference>
<evidence type="ECO:0000256" key="3">
    <source>
        <dbReference type="ARBA" id="ARBA00023239"/>
    </source>
</evidence>
<keyword evidence="2" id="KW-0479">Metal-binding</keyword>
<dbReference type="SUPFAM" id="SSF51621">
    <property type="entry name" value="Phosphoenolpyruvate/pyruvate domain"/>
    <property type="match status" value="1"/>
</dbReference>
<protein>
    <submittedName>
        <fullName evidence="5">Aldolase</fullName>
    </submittedName>
</protein>
<dbReference type="PANTHER" id="PTHR30502">
    <property type="entry name" value="2-KETO-3-DEOXY-L-RHAMNONATE ALDOLASE"/>
    <property type="match status" value="1"/>
</dbReference>
<comment type="similarity">
    <text evidence="1">Belongs to the HpcH/HpaI aldolase family.</text>
</comment>
<dbReference type="GO" id="GO:0005737">
    <property type="term" value="C:cytoplasm"/>
    <property type="evidence" value="ECO:0007669"/>
    <property type="project" value="TreeGrafter"/>
</dbReference>
<dbReference type="EMBL" id="JAJEQR010000007">
    <property type="protein sequence ID" value="MCC2230087.1"/>
    <property type="molecule type" value="Genomic_DNA"/>
</dbReference>
<dbReference type="Gene3D" id="3.20.20.60">
    <property type="entry name" value="Phosphoenolpyruvate-binding domains"/>
    <property type="match status" value="1"/>
</dbReference>
<reference evidence="5" key="1">
    <citation type="submission" date="2021-10" db="EMBL/GenBank/DDBJ databases">
        <title>Anaerobic single-cell dispensing facilitates the cultivation of human gut bacteria.</title>
        <authorList>
            <person name="Afrizal A."/>
        </authorList>
    </citation>
    <scope>NUCLEOTIDE SEQUENCE</scope>
    <source>
        <strain evidence="5">CLA-AA-H215</strain>
    </source>
</reference>
<feature type="domain" description="HpcH/HpaI aldolase/citrate lyase" evidence="4">
    <location>
        <begin position="22"/>
        <end position="236"/>
    </location>
</feature>
<dbReference type="Pfam" id="PF03328">
    <property type="entry name" value="HpcH_HpaI"/>
    <property type="match status" value="1"/>
</dbReference>
<organism evidence="5 6">
    <name type="scientific">Hominifimenecus microfluidus</name>
    <dbReference type="NCBI Taxonomy" id="2885348"/>
    <lineage>
        <taxon>Bacteria</taxon>
        <taxon>Bacillati</taxon>
        <taxon>Bacillota</taxon>
        <taxon>Clostridia</taxon>
        <taxon>Lachnospirales</taxon>
        <taxon>Lachnospiraceae</taxon>
        <taxon>Hominifimenecus</taxon>
    </lineage>
</organism>
<accession>A0AAE3E7S8</accession>
<dbReference type="GO" id="GO:0016832">
    <property type="term" value="F:aldehyde-lyase activity"/>
    <property type="evidence" value="ECO:0007669"/>
    <property type="project" value="TreeGrafter"/>
</dbReference>
<evidence type="ECO:0000256" key="2">
    <source>
        <dbReference type="ARBA" id="ARBA00022723"/>
    </source>
</evidence>
<dbReference type="PANTHER" id="PTHR30502:SF0">
    <property type="entry name" value="PHOSPHOENOLPYRUVATE CARBOXYLASE FAMILY PROTEIN"/>
    <property type="match status" value="1"/>
</dbReference>
<dbReference type="InterPro" id="IPR015813">
    <property type="entry name" value="Pyrv/PenolPyrv_kinase-like_dom"/>
</dbReference>
<gene>
    <name evidence="5" type="ORF">LKD81_03600</name>
</gene>
<dbReference type="Proteomes" id="UP001198182">
    <property type="component" value="Unassembled WGS sequence"/>
</dbReference>
<evidence type="ECO:0000256" key="1">
    <source>
        <dbReference type="ARBA" id="ARBA00005568"/>
    </source>
</evidence>
<sequence>MELKKKLLAGKTVVGTQITMISNPNLVWILKNLGFDFLFIDCEHGGFSYKEVSAMVSMCRALQMGALVRPPQNDRQNVQIYADMGTDGLIIPMAESAEMMEEVVSHARFAPLGVRGVAQGPVTDFKTATDMGDLLRTVNEEFMIIAQIESKPGVEHMEEILSVPGVDAVFFGMNDLSVSYGKPGQVKDPMFREILASVMDCAKRNGKIVGHHFFGYDDLQWGLEQGVKLISWRSDITAMQATYRTDLANIKANELYIP</sequence>
<proteinExistence type="inferred from homology"/>
<dbReference type="GO" id="GO:0046872">
    <property type="term" value="F:metal ion binding"/>
    <property type="evidence" value="ECO:0007669"/>
    <property type="project" value="UniProtKB-KW"/>
</dbReference>
<evidence type="ECO:0000259" key="4">
    <source>
        <dbReference type="Pfam" id="PF03328"/>
    </source>
</evidence>
<dbReference type="AlphaFoldDB" id="A0AAE3E7S8"/>